<dbReference type="Gene3D" id="3.30.420.40">
    <property type="match status" value="1"/>
</dbReference>
<dbReference type="SUPFAM" id="SSF53067">
    <property type="entry name" value="Actin-like ATPase domain"/>
    <property type="match status" value="1"/>
</dbReference>
<dbReference type="InterPro" id="IPR043129">
    <property type="entry name" value="ATPase_NBD"/>
</dbReference>
<dbReference type="EMBL" id="CADCTX010000425">
    <property type="protein sequence ID" value="CAA9318811.1"/>
    <property type="molecule type" value="Genomic_DNA"/>
</dbReference>
<gene>
    <name evidence="1" type="ORF">AVDCRST_MAG40-1363</name>
</gene>
<protein>
    <recommendedName>
        <fullName evidence="2">Carbohydrate kinase FGGY N-terminal domain-containing protein</fullName>
    </recommendedName>
</protein>
<evidence type="ECO:0000313" key="1">
    <source>
        <dbReference type="EMBL" id="CAA9318811.1"/>
    </source>
</evidence>
<feature type="non-terminal residue" evidence="1">
    <location>
        <position position="80"/>
    </location>
</feature>
<proteinExistence type="predicted"/>
<dbReference type="AlphaFoldDB" id="A0A6J4L0I4"/>
<name>A0A6J4L0I4_9BACT</name>
<reference evidence="1" key="1">
    <citation type="submission" date="2020-02" db="EMBL/GenBank/DDBJ databases">
        <authorList>
            <person name="Meier V. D."/>
        </authorList>
    </citation>
    <scope>NUCLEOTIDE SEQUENCE</scope>
    <source>
        <strain evidence="1">AVDCRST_MAG40</strain>
    </source>
</reference>
<organism evidence="1">
    <name type="scientific">uncultured Gemmatimonadaceae bacterium</name>
    <dbReference type="NCBI Taxonomy" id="246130"/>
    <lineage>
        <taxon>Bacteria</taxon>
        <taxon>Pseudomonadati</taxon>
        <taxon>Gemmatimonadota</taxon>
        <taxon>Gemmatimonadia</taxon>
        <taxon>Gemmatimonadales</taxon>
        <taxon>Gemmatimonadaceae</taxon>
        <taxon>environmental samples</taxon>
    </lineage>
</organism>
<evidence type="ECO:0008006" key="2">
    <source>
        <dbReference type="Google" id="ProtNLM"/>
    </source>
</evidence>
<sequence length="80" mass="7677">MASLGTTGGPLVLAVDLGTSSARAFAFDATGTRLDAGAQVPYAWATTPDGGAEADADAVAGDVERAIDGAVAALGAGAQR</sequence>
<accession>A0A6J4L0I4</accession>